<dbReference type="InterPro" id="IPR036322">
    <property type="entry name" value="WD40_repeat_dom_sf"/>
</dbReference>
<dbReference type="InterPro" id="IPR051959">
    <property type="entry name" value="PAK1-Kinase_Regulator"/>
</dbReference>
<feature type="repeat" description="WD" evidence="3">
    <location>
        <begin position="128"/>
        <end position="169"/>
    </location>
</feature>
<dbReference type="PROSITE" id="PS50082">
    <property type="entry name" value="WD_REPEATS_2"/>
    <property type="match status" value="2"/>
</dbReference>
<organism evidence="5 6">
    <name type="scientific">Coccomyxa viridis</name>
    <dbReference type="NCBI Taxonomy" id="1274662"/>
    <lineage>
        <taxon>Eukaryota</taxon>
        <taxon>Viridiplantae</taxon>
        <taxon>Chlorophyta</taxon>
        <taxon>core chlorophytes</taxon>
        <taxon>Trebouxiophyceae</taxon>
        <taxon>Trebouxiophyceae incertae sedis</taxon>
        <taxon>Coccomyxaceae</taxon>
        <taxon>Coccomyxa</taxon>
    </lineage>
</organism>
<dbReference type="PANTHER" id="PTHR44675">
    <property type="entry name" value="PAK1 INTERACTING PROTEIN 1"/>
    <property type="match status" value="1"/>
</dbReference>
<evidence type="ECO:0000313" key="6">
    <source>
        <dbReference type="Proteomes" id="UP001314263"/>
    </source>
</evidence>
<keyword evidence="2" id="KW-0677">Repeat</keyword>
<proteinExistence type="predicted"/>
<dbReference type="Proteomes" id="UP001314263">
    <property type="component" value="Unassembled WGS sequence"/>
</dbReference>
<dbReference type="PROSITE" id="PS00678">
    <property type="entry name" value="WD_REPEATS_1"/>
    <property type="match status" value="2"/>
</dbReference>
<feature type="compositionally biased region" description="Polar residues" evidence="4">
    <location>
        <begin position="340"/>
        <end position="367"/>
    </location>
</feature>
<evidence type="ECO:0008006" key="7">
    <source>
        <dbReference type="Google" id="ProtNLM"/>
    </source>
</evidence>
<name>A0AAV1I0V4_9CHLO</name>
<dbReference type="SMART" id="SM00320">
    <property type="entry name" value="WD40"/>
    <property type="match status" value="4"/>
</dbReference>
<evidence type="ECO:0000256" key="3">
    <source>
        <dbReference type="PROSITE-ProRule" id="PRU00221"/>
    </source>
</evidence>
<keyword evidence="6" id="KW-1185">Reference proteome</keyword>
<accession>A0AAV1I0V4</accession>
<dbReference type="PROSITE" id="PS50294">
    <property type="entry name" value="WD_REPEATS_REGION"/>
    <property type="match status" value="1"/>
</dbReference>
<feature type="region of interest" description="Disordered" evidence="4">
    <location>
        <begin position="390"/>
        <end position="416"/>
    </location>
</feature>
<dbReference type="InterPro" id="IPR001680">
    <property type="entry name" value="WD40_rpt"/>
</dbReference>
<dbReference type="InterPro" id="IPR015943">
    <property type="entry name" value="WD40/YVTN_repeat-like_dom_sf"/>
</dbReference>
<feature type="repeat" description="WD" evidence="3">
    <location>
        <begin position="252"/>
        <end position="294"/>
    </location>
</feature>
<dbReference type="SUPFAM" id="SSF50978">
    <property type="entry name" value="WD40 repeat-like"/>
    <property type="match status" value="1"/>
</dbReference>
<comment type="caution">
    <text evidence="5">The sequence shown here is derived from an EMBL/GenBank/DDBJ whole genome shotgun (WGS) entry which is preliminary data.</text>
</comment>
<reference evidence="5 6" key="1">
    <citation type="submission" date="2023-10" db="EMBL/GenBank/DDBJ databases">
        <authorList>
            <person name="Maclean D."/>
            <person name="Macfadyen A."/>
        </authorList>
    </citation>
    <scope>NUCLEOTIDE SEQUENCE [LARGE SCALE GENOMIC DNA]</scope>
</reference>
<sequence>MMQHLISGSYERFIFAHKVQHAPLGIDQGVSLDKAFAFPAHKAAVKCVATSAPYIASGGADDTVHIYNAKASKDLGFLMNPGEGAVTAVAFYTPLSSPKGPSHLLSGSADGCVAVWAVESDWDCVKTLKGHKKEVTGLSVHPSGLLALSTARDDMLRMWNMAKGRSQYKTKIAPGTEAVSFGPDGAMYALLSGTKAYVHDVAAEGASVAGIELQSRALSMAFIAQQVVAIGCENGSLLLLDARSGVVEHASKRAHTARIRGVAAVPSPHASEAASTYVGSASSDGAIKLWDLRSASGGSLSAEPVCEAATSARLTCLAAIDLSNVPGEKGSKARAGSSKPAATSAMQRISASGTENSHSMKAQQFEQSSKRKFIANDGRDDDQSAAAPIKGKIQQAAGASAEQRRLDKQKHQSLPGKSIGKFKLNAEQEYAKQESLKQARLKSLKREEKKAAAEAQKSGITVQKEAEMVVEFPELVRPPKAVKKTKRRKGK</sequence>
<evidence type="ECO:0000256" key="1">
    <source>
        <dbReference type="ARBA" id="ARBA00022574"/>
    </source>
</evidence>
<dbReference type="PANTHER" id="PTHR44675:SF1">
    <property type="entry name" value="P21-ACTIVATED PROTEIN KINASE-INTERACTING PROTEIN 1"/>
    <property type="match status" value="1"/>
</dbReference>
<dbReference type="EMBL" id="CAUYUE010000004">
    <property type="protein sequence ID" value="CAK0764458.1"/>
    <property type="molecule type" value="Genomic_DNA"/>
</dbReference>
<protein>
    <recommendedName>
        <fullName evidence="7">P21-activated protein kinase-interacting protein 1-like</fullName>
    </recommendedName>
</protein>
<gene>
    <name evidence="5" type="ORF">CVIRNUC_003160</name>
</gene>
<keyword evidence="1 3" id="KW-0853">WD repeat</keyword>
<dbReference type="AlphaFoldDB" id="A0AAV1I0V4"/>
<evidence type="ECO:0000256" key="2">
    <source>
        <dbReference type="ARBA" id="ARBA00022737"/>
    </source>
</evidence>
<evidence type="ECO:0000256" key="4">
    <source>
        <dbReference type="SAM" id="MobiDB-lite"/>
    </source>
</evidence>
<feature type="region of interest" description="Disordered" evidence="4">
    <location>
        <begin position="327"/>
        <end position="369"/>
    </location>
</feature>
<dbReference type="Gene3D" id="2.130.10.10">
    <property type="entry name" value="YVTN repeat-like/Quinoprotein amine dehydrogenase"/>
    <property type="match status" value="2"/>
</dbReference>
<evidence type="ECO:0000313" key="5">
    <source>
        <dbReference type="EMBL" id="CAK0764458.1"/>
    </source>
</evidence>
<dbReference type="InterPro" id="IPR019775">
    <property type="entry name" value="WD40_repeat_CS"/>
</dbReference>
<dbReference type="Pfam" id="PF00400">
    <property type="entry name" value="WD40"/>
    <property type="match status" value="3"/>
</dbReference>